<evidence type="ECO:0000256" key="1">
    <source>
        <dbReference type="SAM" id="MobiDB-lite"/>
    </source>
</evidence>
<evidence type="ECO:0000256" key="2">
    <source>
        <dbReference type="SAM" id="Phobius"/>
    </source>
</evidence>
<keyword evidence="2" id="KW-0812">Transmembrane</keyword>
<feature type="region of interest" description="Disordered" evidence="1">
    <location>
        <begin position="59"/>
        <end position="78"/>
    </location>
</feature>
<dbReference type="Proteomes" id="UP000182631">
    <property type="component" value="Unassembled WGS sequence"/>
</dbReference>
<gene>
    <name evidence="3" type="ORF">FLM9_833</name>
</gene>
<name>A0A161KFL8_9SYNE</name>
<sequence>MTAVFTLMHIPLASSNRRSSHNLVAPSLREQGLTVGELVLIVLVILVAAGGAWLFLGSQQPTPSNETTVQPPALNPQP</sequence>
<keyword evidence="2" id="KW-1133">Transmembrane helix</keyword>
<protein>
    <submittedName>
        <fullName evidence="3">Uncharacterized protein</fullName>
    </submittedName>
</protein>
<accession>A0A161KFL8</accession>
<proteinExistence type="predicted"/>
<keyword evidence="4" id="KW-1185">Reference proteome</keyword>
<keyword evidence="2" id="KW-0472">Membrane</keyword>
<feature type="transmembrane region" description="Helical" evidence="2">
    <location>
        <begin position="39"/>
        <end position="56"/>
    </location>
</feature>
<reference evidence="4" key="1">
    <citation type="submission" date="2016-02" db="EMBL/GenBank/DDBJ databases">
        <authorList>
            <person name="liu f."/>
        </authorList>
    </citation>
    <scope>NUCLEOTIDE SEQUENCE [LARGE SCALE GENOMIC DNA]</scope>
</reference>
<organism evidence="3 4">
    <name type="scientific">Candidatus Synechococcus spongiarum</name>
    <dbReference type="NCBI Taxonomy" id="431041"/>
    <lineage>
        <taxon>Bacteria</taxon>
        <taxon>Bacillati</taxon>
        <taxon>Cyanobacteriota</taxon>
        <taxon>Cyanophyceae</taxon>
        <taxon>Synechococcales</taxon>
        <taxon>Synechococcaceae</taxon>
        <taxon>Synechococcus</taxon>
    </lineage>
</organism>
<dbReference type="AlphaFoldDB" id="A0A161KFL8"/>
<evidence type="ECO:0000313" key="3">
    <source>
        <dbReference type="EMBL" id="CZB18120.1"/>
    </source>
</evidence>
<evidence type="ECO:0000313" key="4">
    <source>
        <dbReference type="Proteomes" id="UP000182631"/>
    </source>
</evidence>
<feature type="compositionally biased region" description="Polar residues" evidence="1">
    <location>
        <begin position="59"/>
        <end position="70"/>
    </location>
</feature>
<dbReference type="EMBL" id="FITM01000092">
    <property type="protein sequence ID" value="CZB18120.1"/>
    <property type="molecule type" value="Genomic_DNA"/>
</dbReference>